<evidence type="ECO:0000256" key="6">
    <source>
        <dbReference type="SAM" id="MobiDB-lite"/>
    </source>
</evidence>
<dbReference type="Gene3D" id="3.40.50.1000">
    <property type="entry name" value="HAD superfamily/HAD-like"/>
    <property type="match status" value="1"/>
</dbReference>
<proteinExistence type="inferred from homology"/>
<protein>
    <recommendedName>
        <fullName evidence="4">phosphatidate phosphatase</fullName>
        <ecNumber evidence="4">3.1.3.4</ecNumber>
    </recommendedName>
</protein>
<gene>
    <name evidence="8" type="primary">lpin2</name>
</gene>
<feature type="region of interest" description="Disordered" evidence="6">
    <location>
        <begin position="129"/>
        <end position="172"/>
    </location>
</feature>
<feature type="region of interest" description="Disordered" evidence="6">
    <location>
        <begin position="574"/>
        <end position="594"/>
    </location>
</feature>
<dbReference type="GO" id="GO:0032869">
    <property type="term" value="P:cellular response to insulin stimulus"/>
    <property type="evidence" value="ECO:0007669"/>
    <property type="project" value="TreeGrafter"/>
</dbReference>
<dbReference type="InterPro" id="IPR031703">
    <property type="entry name" value="Lipin_mid"/>
</dbReference>
<feature type="compositionally biased region" description="Polar residues" evidence="6">
    <location>
        <begin position="237"/>
        <end position="250"/>
    </location>
</feature>
<evidence type="ECO:0000256" key="2">
    <source>
        <dbReference type="ARBA" id="ARBA00001946"/>
    </source>
</evidence>
<comment type="cofactor">
    <cofactor evidence="2">
        <name>Mg(2+)</name>
        <dbReference type="ChEBI" id="CHEBI:18420"/>
    </cofactor>
</comment>
<evidence type="ECO:0000259" key="7">
    <source>
        <dbReference type="SMART" id="SM00775"/>
    </source>
</evidence>
<dbReference type="GO" id="GO:0019432">
    <property type="term" value="P:triglyceride biosynthetic process"/>
    <property type="evidence" value="ECO:0007669"/>
    <property type="project" value="TreeGrafter"/>
</dbReference>
<evidence type="ECO:0000313" key="8">
    <source>
        <dbReference type="Ensembl" id="ENSCLMP00005036128.1"/>
    </source>
</evidence>
<feature type="region of interest" description="Disordered" evidence="6">
    <location>
        <begin position="434"/>
        <end position="461"/>
    </location>
</feature>
<dbReference type="AlphaFoldDB" id="A0A8C3A371"/>
<dbReference type="GeneTree" id="ENSGT00940000156313"/>
<dbReference type="GO" id="GO:0009062">
    <property type="term" value="P:fatty acid catabolic process"/>
    <property type="evidence" value="ECO:0007669"/>
    <property type="project" value="TreeGrafter"/>
</dbReference>
<organism evidence="8 9">
    <name type="scientific">Cyclopterus lumpus</name>
    <name type="common">Lumpsucker</name>
    <dbReference type="NCBI Taxonomy" id="8103"/>
    <lineage>
        <taxon>Eukaryota</taxon>
        <taxon>Metazoa</taxon>
        <taxon>Chordata</taxon>
        <taxon>Craniata</taxon>
        <taxon>Vertebrata</taxon>
        <taxon>Euteleostomi</taxon>
        <taxon>Actinopterygii</taxon>
        <taxon>Neopterygii</taxon>
        <taxon>Teleostei</taxon>
        <taxon>Neoteleostei</taxon>
        <taxon>Acanthomorphata</taxon>
        <taxon>Eupercaria</taxon>
        <taxon>Perciformes</taxon>
        <taxon>Cottioidei</taxon>
        <taxon>Cottales</taxon>
        <taxon>Cyclopteridae</taxon>
        <taxon>Cyclopterus</taxon>
    </lineage>
</organism>
<dbReference type="InterPro" id="IPR026058">
    <property type="entry name" value="LIPIN"/>
</dbReference>
<feature type="compositionally biased region" description="Basic residues" evidence="6">
    <location>
        <begin position="389"/>
        <end position="398"/>
    </location>
</feature>
<dbReference type="Pfam" id="PF16876">
    <property type="entry name" value="Lipin_mid"/>
    <property type="match status" value="1"/>
</dbReference>
<dbReference type="PANTHER" id="PTHR12181:SF11">
    <property type="entry name" value="PHOSPHATIDATE PHOSPHATASE LPIN2"/>
    <property type="match status" value="1"/>
</dbReference>
<dbReference type="Pfam" id="PF04571">
    <property type="entry name" value="Lipin_N"/>
    <property type="match status" value="1"/>
</dbReference>
<dbReference type="GO" id="GO:0005634">
    <property type="term" value="C:nucleus"/>
    <property type="evidence" value="ECO:0007669"/>
    <property type="project" value="TreeGrafter"/>
</dbReference>
<feature type="compositionally biased region" description="Polar residues" evidence="6">
    <location>
        <begin position="440"/>
        <end position="450"/>
    </location>
</feature>
<comment type="catalytic activity">
    <reaction evidence="1">
        <text>a 1,2-diacyl-sn-glycero-3-phosphate + H2O = a 1,2-diacyl-sn-glycerol + phosphate</text>
        <dbReference type="Rhea" id="RHEA:27429"/>
        <dbReference type="ChEBI" id="CHEBI:15377"/>
        <dbReference type="ChEBI" id="CHEBI:17815"/>
        <dbReference type="ChEBI" id="CHEBI:43474"/>
        <dbReference type="ChEBI" id="CHEBI:58608"/>
        <dbReference type="EC" id="3.1.3.4"/>
    </reaction>
    <physiologicalReaction direction="left-to-right" evidence="1">
        <dbReference type="Rhea" id="RHEA:27430"/>
    </physiologicalReaction>
</comment>
<feature type="domain" description="LNS2/PITP" evidence="7">
    <location>
        <begin position="667"/>
        <end position="823"/>
    </location>
</feature>
<dbReference type="GO" id="GO:0005789">
    <property type="term" value="C:endoplasmic reticulum membrane"/>
    <property type="evidence" value="ECO:0007669"/>
    <property type="project" value="TreeGrafter"/>
</dbReference>
<evidence type="ECO:0000256" key="5">
    <source>
        <dbReference type="ARBA" id="ARBA00022801"/>
    </source>
</evidence>
<feature type="compositionally biased region" description="Basic residues" evidence="6">
    <location>
        <begin position="149"/>
        <end position="162"/>
    </location>
</feature>
<keyword evidence="5" id="KW-0378">Hydrolase</keyword>
<dbReference type="GO" id="GO:0008195">
    <property type="term" value="F:phosphatidate phosphatase activity"/>
    <property type="evidence" value="ECO:0007669"/>
    <property type="project" value="UniProtKB-EC"/>
</dbReference>
<reference evidence="8" key="2">
    <citation type="submission" date="2025-09" db="UniProtKB">
        <authorList>
            <consortium name="Ensembl"/>
        </authorList>
    </citation>
    <scope>IDENTIFICATION</scope>
</reference>
<dbReference type="PANTHER" id="PTHR12181">
    <property type="entry name" value="LIPIN"/>
    <property type="match status" value="1"/>
</dbReference>
<dbReference type="InterPro" id="IPR031315">
    <property type="entry name" value="LNS2/PITP"/>
</dbReference>
<evidence type="ECO:0000313" key="9">
    <source>
        <dbReference type="Proteomes" id="UP000694565"/>
    </source>
</evidence>
<feature type="region of interest" description="Disordered" evidence="6">
    <location>
        <begin position="229"/>
        <end position="251"/>
    </location>
</feature>
<feature type="compositionally biased region" description="Acidic residues" evidence="6">
    <location>
        <begin position="129"/>
        <end position="139"/>
    </location>
</feature>
<dbReference type="Pfam" id="PF08235">
    <property type="entry name" value="LNS2"/>
    <property type="match status" value="1"/>
</dbReference>
<feature type="region of interest" description="Disordered" evidence="6">
    <location>
        <begin position="362"/>
        <end position="409"/>
    </location>
</feature>
<evidence type="ECO:0000256" key="1">
    <source>
        <dbReference type="ARBA" id="ARBA00001180"/>
    </source>
</evidence>
<dbReference type="EC" id="3.1.3.4" evidence="4"/>
<reference evidence="8" key="1">
    <citation type="submission" date="2025-08" db="UniProtKB">
        <authorList>
            <consortium name="Ensembl"/>
        </authorList>
    </citation>
    <scope>IDENTIFICATION</scope>
</reference>
<dbReference type="Ensembl" id="ENSCLMT00005037562.1">
    <property type="protein sequence ID" value="ENSCLMP00005036128.1"/>
    <property type="gene ID" value="ENSCLMG00005016686.1"/>
</dbReference>
<dbReference type="GO" id="GO:0045944">
    <property type="term" value="P:positive regulation of transcription by RNA polymerase II"/>
    <property type="evidence" value="ECO:0007669"/>
    <property type="project" value="TreeGrafter"/>
</dbReference>
<dbReference type="InterPro" id="IPR013209">
    <property type="entry name" value="LNS2"/>
</dbReference>
<evidence type="ECO:0000256" key="4">
    <source>
        <dbReference type="ARBA" id="ARBA00012638"/>
    </source>
</evidence>
<dbReference type="GO" id="GO:0005829">
    <property type="term" value="C:cytosol"/>
    <property type="evidence" value="ECO:0007669"/>
    <property type="project" value="TreeGrafter"/>
</dbReference>
<accession>A0A8C3A371</accession>
<dbReference type="SMART" id="SM00775">
    <property type="entry name" value="LNS2"/>
    <property type="match status" value="1"/>
</dbReference>
<dbReference type="SUPFAM" id="SSF56784">
    <property type="entry name" value="HAD-like"/>
    <property type="match status" value="1"/>
</dbReference>
<feature type="compositionally biased region" description="Polar residues" evidence="6">
    <location>
        <begin position="574"/>
        <end position="585"/>
    </location>
</feature>
<keyword evidence="9" id="KW-1185">Reference proteome</keyword>
<dbReference type="InterPro" id="IPR007651">
    <property type="entry name" value="Lipin_N"/>
</dbReference>
<dbReference type="GO" id="GO:0003713">
    <property type="term" value="F:transcription coactivator activity"/>
    <property type="evidence" value="ECO:0007669"/>
    <property type="project" value="TreeGrafter"/>
</dbReference>
<comment type="similarity">
    <text evidence="3">Belongs to the lipin family.</text>
</comment>
<sequence>MNYVGQLAGQVLVTVKELYKGINQATLSGCIDVVVVRQREGTYQCSPFHVRFGKLGVLRSKEKVIDIEVNGEPVELHMKLGDNGEAFFVQEAEQLNQIVPAHLATSPIPTESHLFWMSEVEHRALKDLEDDPADPEDPPEPPAPSTMATKKKKKRRKKHKGDPRREDSGQNEEIFEMDLSSDEEAAVHVSRSLIIIYMIDPVFRSPSITTMRDIDPKLPAARRSLDGYPLSDGDWPSNDSHGLSQAFSPKSDSELMVRPSEKANGSQHNLLSNIFSLLFKIQVTKKELLKKVTITPSESTHFRVILSSEAMENETEIERGDGASSSLCTIVKPKPRTPMTTVTPLIPLAAVDTITSVCPLTPTEPLDVQPPNVATSTPFNSQLSDSPSKKKGVPKRSQHQGPEDIYLDDLNVLEPDVAARYFPKSESEAATKHWMDSEMHSGSQSPQSVGSAAADSGTECLSDSASDLPDVTLSLCGGLTENAEISKERFMEHIITYLEFSENPAIIDNPNLVVKIGNRYYNWTLAAPLILSLQAFQKNLPKVTEEAWVKEKMPKKSGRWWFWRKRADSTIKQVSTYHNPKTGDSSSDEDAKEVSVASCQERLQPIDSQHHPSQHSYRKSLRLSSDQIASLKLKEGPNDVTFSITTQYQGTCRCEGTIYLWNWDDKVIISDIDGTITKSDVFGQILPQLGKDWTHQGIAKLYHSVAENGYKFLYCSARAIGMADMTRGYLQWVNDGGTILPRGPLMLSPSSLFSAFHREVIEKKPEIFKIECLTDIKNLFQHNKQPFYAAFGNRANDVFAYKEVGVPVCRIFTVNPKGELIQEQTKGNKSTYCRLSELVEHVFPLLSKEQNEAFVLPEYSSFCYWRQPIPGINPDELL</sequence>
<evidence type="ECO:0000256" key="3">
    <source>
        <dbReference type="ARBA" id="ARBA00005476"/>
    </source>
</evidence>
<feature type="compositionally biased region" description="Polar residues" evidence="6">
    <location>
        <begin position="372"/>
        <end position="386"/>
    </location>
</feature>
<dbReference type="Proteomes" id="UP000694565">
    <property type="component" value="Unplaced"/>
</dbReference>
<name>A0A8C3A371_CYCLU</name>
<dbReference type="InterPro" id="IPR036412">
    <property type="entry name" value="HAD-like_sf"/>
</dbReference>
<dbReference type="InterPro" id="IPR023214">
    <property type="entry name" value="HAD_sf"/>
</dbReference>